<feature type="domain" description="2Fe-2S ferredoxin-type" evidence="6">
    <location>
        <begin position="6"/>
        <end position="82"/>
    </location>
</feature>
<dbReference type="SUPFAM" id="SSF54292">
    <property type="entry name" value="2Fe-2S ferredoxin-like"/>
    <property type="match status" value="1"/>
</dbReference>
<dbReference type="Pfam" id="PF01799">
    <property type="entry name" value="Fer2_2"/>
    <property type="match status" value="1"/>
</dbReference>
<evidence type="ECO:0000313" key="7">
    <source>
        <dbReference type="EMBL" id="OAN10977.1"/>
    </source>
</evidence>
<keyword evidence="5" id="KW-0411">Iron-sulfur</keyword>
<dbReference type="STRING" id="858640.A3K86_18530"/>
<accession>A0A178K1J8</accession>
<evidence type="ECO:0000256" key="1">
    <source>
        <dbReference type="ARBA" id="ARBA00022714"/>
    </source>
</evidence>
<dbReference type="GO" id="GO:0016491">
    <property type="term" value="F:oxidoreductase activity"/>
    <property type="evidence" value="ECO:0007669"/>
    <property type="project" value="UniProtKB-KW"/>
</dbReference>
<dbReference type="PROSITE" id="PS51085">
    <property type="entry name" value="2FE2S_FER_2"/>
    <property type="match status" value="1"/>
</dbReference>
<protein>
    <submittedName>
        <fullName evidence="7">(2Fe-2S)-binding protein</fullName>
    </submittedName>
</protein>
<keyword evidence="4" id="KW-0408">Iron</keyword>
<keyword evidence="3" id="KW-0560">Oxidoreductase</keyword>
<dbReference type="PANTHER" id="PTHR44379">
    <property type="entry name" value="OXIDOREDUCTASE WITH IRON-SULFUR SUBUNIT"/>
    <property type="match status" value="1"/>
</dbReference>
<keyword evidence="2" id="KW-0479">Metal-binding</keyword>
<name>A0A178K1J8_9GAMM</name>
<dbReference type="Gene3D" id="1.10.150.120">
    <property type="entry name" value="[2Fe-2S]-binding domain"/>
    <property type="match status" value="1"/>
</dbReference>
<sequence length="161" mass="17102">MESLSMKIEFYLNSELVAVDVEPMQSLLHTLRGTMGHTATKEGCGEGECGACSVLFNGRLVNACMMPISQVEGGDVMTLEGLRQTEKGLCVINALLEAKGVQCGFCTPGMVLALYALLDADPNPSEHAIRTAISGNLCRCTGYGMIVEAAKIAARKGEGLW</sequence>
<reference evidence="7 8" key="1">
    <citation type="submission" date="2016-03" db="EMBL/GenBank/DDBJ databases">
        <title>Photobacterium proteolyticum sp. nov. a protease producing bacterium isolated from ocean sediments of Laizhou Bay.</title>
        <authorList>
            <person name="Li Y."/>
        </authorList>
    </citation>
    <scope>NUCLEOTIDE SEQUENCE [LARGE SCALE GENOMIC DNA]</scope>
    <source>
        <strain evidence="7 8">R-40508</strain>
    </source>
</reference>
<dbReference type="PANTHER" id="PTHR44379:SF5">
    <property type="entry name" value="OXIDOREDUCTASE WITH IRON-SULFUR SUBUNIT"/>
    <property type="match status" value="1"/>
</dbReference>
<evidence type="ECO:0000256" key="2">
    <source>
        <dbReference type="ARBA" id="ARBA00022723"/>
    </source>
</evidence>
<evidence type="ECO:0000256" key="5">
    <source>
        <dbReference type="ARBA" id="ARBA00023014"/>
    </source>
</evidence>
<dbReference type="GO" id="GO:0046872">
    <property type="term" value="F:metal ion binding"/>
    <property type="evidence" value="ECO:0007669"/>
    <property type="project" value="UniProtKB-KW"/>
</dbReference>
<dbReference type="Gene3D" id="3.10.20.30">
    <property type="match status" value="1"/>
</dbReference>
<dbReference type="SUPFAM" id="SSF47741">
    <property type="entry name" value="CO dehydrogenase ISP C-domain like"/>
    <property type="match status" value="1"/>
</dbReference>
<dbReference type="InterPro" id="IPR002888">
    <property type="entry name" value="2Fe-2S-bd"/>
</dbReference>
<dbReference type="GO" id="GO:0051537">
    <property type="term" value="F:2 iron, 2 sulfur cluster binding"/>
    <property type="evidence" value="ECO:0007669"/>
    <property type="project" value="UniProtKB-KW"/>
</dbReference>
<dbReference type="PROSITE" id="PS00197">
    <property type="entry name" value="2FE2S_FER_1"/>
    <property type="match status" value="1"/>
</dbReference>
<gene>
    <name evidence="7" type="ORF">A3K86_18530</name>
</gene>
<dbReference type="AlphaFoldDB" id="A0A178K1J8"/>
<dbReference type="InterPro" id="IPR036884">
    <property type="entry name" value="2Fe-2S-bd_dom_sf"/>
</dbReference>
<evidence type="ECO:0000256" key="3">
    <source>
        <dbReference type="ARBA" id="ARBA00023002"/>
    </source>
</evidence>
<dbReference type="InterPro" id="IPR001041">
    <property type="entry name" value="2Fe-2S_ferredoxin-type"/>
</dbReference>
<dbReference type="Proteomes" id="UP000078503">
    <property type="component" value="Unassembled WGS sequence"/>
</dbReference>
<comment type="caution">
    <text evidence="7">The sequence shown here is derived from an EMBL/GenBank/DDBJ whole genome shotgun (WGS) entry which is preliminary data.</text>
</comment>
<evidence type="ECO:0000313" key="8">
    <source>
        <dbReference type="Proteomes" id="UP000078503"/>
    </source>
</evidence>
<dbReference type="InterPro" id="IPR036010">
    <property type="entry name" value="2Fe-2S_ferredoxin-like_sf"/>
</dbReference>
<dbReference type="InterPro" id="IPR006058">
    <property type="entry name" value="2Fe2S_fd_BS"/>
</dbReference>
<dbReference type="EMBL" id="LVHF01000033">
    <property type="protein sequence ID" value="OAN10977.1"/>
    <property type="molecule type" value="Genomic_DNA"/>
</dbReference>
<evidence type="ECO:0000256" key="4">
    <source>
        <dbReference type="ARBA" id="ARBA00023004"/>
    </source>
</evidence>
<dbReference type="InterPro" id="IPR051452">
    <property type="entry name" value="Diverse_Oxidoreductases"/>
</dbReference>
<dbReference type="Pfam" id="PF00111">
    <property type="entry name" value="Fer2"/>
    <property type="match status" value="1"/>
</dbReference>
<proteinExistence type="predicted"/>
<organism evidence="7 8">
    <name type="scientific">Photobacterium jeanii</name>
    <dbReference type="NCBI Taxonomy" id="858640"/>
    <lineage>
        <taxon>Bacteria</taxon>
        <taxon>Pseudomonadati</taxon>
        <taxon>Pseudomonadota</taxon>
        <taxon>Gammaproteobacteria</taxon>
        <taxon>Vibrionales</taxon>
        <taxon>Vibrionaceae</taxon>
        <taxon>Photobacterium</taxon>
    </lineage>
</organism>
<keyword evidence="1" id="KW-0001">2Fe-2S</keyword>
<evidence type="ECO:0000259" key="6">
    <source>
        <dbReference type="PROSITE" id="PS51085"/>
    </source>
</evidence>
<dbReference type="InterPro" id="IPR012675">
    <property type="entry name" value="Beta-grasp_dom_sf"/>
</dbReference>
<keyword evidence="8" id="KW-1185">Reference proteome</keyword>